<dbReference type="KEGG" id="pphr:APZ00_10090"/>
<gene>
    <name evidence="1" type="ORF">APZ00_10090</name>
</gene>
<reference evidence="1 2" key="1">
    <citation type="submission" date="2015-10" db="EMBL/GenBank/DDBJ databases">
        <title>The world's first case of liver abscess caused by Pannonibacter phragmitetus.</title>
        <authorList>
            <person name="Ming D."/>
            <person name="Wang M."/>
            <person name="Zhou Y."/>
            <person name="Jiang T."/>
            <person name="Hu S."/>
        </authorList>
    </citation>
    <scope>NUCLEOTIDE SEQUENCE [LARGE SCALE GENOMIC DNA]</scope>
    <source>
        <strain evidence="1 2">31801</strain>
    </source>
</reference>
<name>A0A0U3P1B2_9HYPH</name>
<dbReference type="Proteomes" id="UP000064921">
    <property type="component" value="Chromosome"/>
</dbReference>
<evidence type="ECO:0000313" key="2">
    <source>
        <dbReference type="Proteomes" id="UP000064921"/>
    </source>
</evidence>
<dbReference type="STRING" id="121719.APZ00_10090"/>
<sequence length="63" mass="6688">MQRWVCTAFLVSGLALEGAGIHTSASETARSDVSDLWQDLSAPLPLVGRGKGWGALSLQAFEK</sequence>
<accession>A0A0U3P1B2</accession>
<evidence type="ECO:0000313" key="1">
    <source>
        <dbReference type="EMBL" id="ALV27366.1"/>
    </source>
</evidence>
<organism evidence="1 2">
    <name type="scientific">Pannonibacter phragmitetus</name>
    <dbReference type="NCBI Taxonomy" id="121719"/>
    <lineage>
        <taxon>Bacteria</taxon>
        <taxon>Pseudomonadati</taxon>
        <taxon>Pseudomonadota</taxon>
        <taxon>Alphaproteobacteria</taxon>
        <taxon>Hyphomicrobiales</taxon>
        <taxon>Stappiaceae</taxon>
        <taxon>Pannonibacter</taxon>
    </lineage>
</organism>
<dbReference type="AlphaFoldDB" id="A0A0U3P1B2"/>
<protein>
    <submittedName>
        <fullName evidence="1">Uncharacterized protein</fullName>
    </submittedName>
</protein>
<dbReference type="EMBL" id="CP013068">
    <property type="protein sequence ID" value="ALV27366.1"/>
    <property type="molecule type" value="Genomic_DNA"/>
</dbReference>
<proteinExistence type="predicted"/>
<keyword evidence="2" id="KW-1185">Reference proteome</keyword>